<feature type="region of interest" description="Disordered" evidence="1">
    <location>
        <begin position="70"/>
        <end position="488"/>
    </location>
</feature>
<dbReference type="Pfam" id="PF00385">
    <property type="entry name" value="Chromo"/>
    <property type="match status" value="1"/>
</dbReference>
<feature type="compositionally biased region" description="Low complexity" evidence="1">
    <location>
        <begin position="527"/>
        <end position="539"/>
    </location>
</feature>
<dbReference type="PROSITE" id="PS50013">
    <property type="entry name" value="CHROMO_2"/>
    <property type="match status" value="1"/>
</dbReference>
<evidence type="ECO:0000259" key="2">
    <source>
        <dbReference type="PROSITE" id="PS50013"/>
    </source>
</evidence>
<evidence type="ECO:0000256" key="1">
    <source>
        <dbReference type="SAM" id="MobiDB-lite"/>
    </source>
</evidence>
<gene>
    <name evidence="3" type="primary">G4N3K2</name>
</gene>
<reference evidence="3" key="1">
    <citation type="submission" date="2019-10" db="EMBL/GenBank/DDBJ databases">
        <authorList>
            <person name="Nor Muhammad N."/>
        </authorList>
    </citation>
    <scope>NUCLEOTIDE SEQUENCE</scope>
</reference>
<dbReference type="InterPro" id="IPR016197">
    <property type="entry name" value="Chromo-like_dom_sf"/>
</dbReference>
<feature type="compositionally biased region" description="Low complexity" evidence="1">
    <location>
        <begin position="340"/>
        <end position="350"/>
    </location>
</feature>
<dbReference type="SUPFAM" id="SSF54160">
    <property type="entry name" value="Chromo domain-like"/>
    <property type="match status" value="1"/>
</dbReference>
<dbReference type="EMBL" id="LR727080">
    <property type="protein sequence ID" value="VWO98644.1"/>
    <property type="molecule type" value="Genomic_DNA"/>
</dbReference>
<feature type="domain" description="Chromo" evidence="2">
    <location>
        <begin position="6"/>
        <end position="72"/>
    </location>
</feature>
<name>A0A5K1JZL1_9APHY</name>
<accession>A0A5K1JZL1</accession>
<feature type="region of interest" description="Disordered" evidence="1">
    <location>
        <begin position="522"/>
        <end position="551"/>
    </location>
</feature>
<evidence type="ECO:0000313" key="3">
    <source>
        <dbReference type="EMBL" id="VWO98644.1"/>
    </source>
</evidence>
<sequence>MSDEEYEVESILAAKVEGGKRGKKKSWSYWVKWKNYGPADNTWEPDASFKGGSEHFIKFFWNRVDTQGRDITDLDDFKPGEEFLPSGPPASGKKGKKSKERKETPPAPIEVSDSEHEAPPPPVASGKKKGKKAQERQDSPPPIVHLASTRSTRRRSSVAREEKPVQPKGKQGRPPGKRPHELEAELAGLQLEPVIIDEHPSSALKRKHGRRPPGIPASQMRSDSRLQSEPVVDEPAPPAPKRKRRGPPGISPQEMEKRTQPDSEQIADEPSSPPPKRKRSRLPGVLSREMEKQAQSESEPAIDEPIPSPPPKRRRRQPPGKRPAELEQAEKAAETEDEVAVVASSSTTRAASRRDASPKKRRNEARVVPDSRAESPRGRKPVADEPTTSGPRRLSLPRRRRLGKAGPPQKSPSADELLIVPDSDEEKGRRKTQRSKKQGRSAEDAMDVDALPEPSSTFGVPTLLSPDPAPEPSAEASPGPAIPAHRLRAANPRVKVADDPYLRDANGPNAIEVKARFMKHANGAGQASGSSRRAVVSGSKAGPGRSSATLFPENNTTRLTVQKGVLTSVKPKKTSKPDSEEVASVTAANGDASMEIDSPIFDVPDIGPTEQLEVDPEPEVAPTGQELLDAAGTDDKAAEDLPDFEEDAEGELDVQGAPDAEVEIMEVEPPRAFGSISAASGPTADTPSVQAKPLTFASRVGLWSQSTIFGPLALGLQGRSQVDNGAMDVSPSAKRYAFHLNLDSAISVPVTLKDVHASHTFLDGLDASARNPTGKFYKDHHAIALVDALKAKASYARVTPGETATDDHKKHFERFIARLQNGELFIQMNRAETLVMCASDNTILGQKLGLPPQLLGLGSTAVVAHVDVEDFSQYADAAVHADTTRWETLPALID</sequence>
<feature type="compositionally biased region" description="Basic residues" evidence="1">
    <location>
        <begin position="429"/>
        <end position="439"/>
    </location>
</feature>
<organism evidence="3">
    <name type="scientific">Ganoderma boninense</name>
    <dbReference type="NCBI Taxonomy" id="34458"/>
    <lineage>
        <taxon>Eukaryota</taxon>
        <taxon>Fungi</taxon>
        <taxon>Dikarya</taxon>
        <taxon>Basidiomycota</taxon>
        <taxon>Agaricomycotina</taxon>
        <taxon>Agaricomycetes</taxon>
        <taxon>Polyporales</taxon>
        <taxon>Polyporaceae</taxon>
        <taxon>Ganoderma</taxon>
    </lineage>
</organism>
<dbReference type="CDD" id="cd18968">
    <property type="entry name" value="chromodomain"/>
    <property type="match status" value="1"/>
</dbReference>
<dbReference type="Gene3D" id="2.40.50.40">
    <property type="match status" value="1"/>
</dbReference>
<proteinExistence type="predicted"/>
<dbReference type="GO" id="GO:0006338">
    <property type="term" value="P:chromatin remodeling"/>
    <property type="evidence" value="ECO:0007669"/>
    <property type="project" value="UniProtKB-ARBA"/>
</dbReference>
<feature type="compositionally biased region" description="Low complexity" evidence="1">
    <location>
        <begin position="472"/>
        <end position="484"/>
    </location>
</feature>
<protein>
    <submittedName>
        <fullName evidence="3">PUM-HD domain-containing protein</fullName>
    </submittedName>
</protein>
<dbReference type="InterPro" id="IPR000953">
    <property type="entry name" value="Chromo/chromo_shadow_dom"/>
</dbReference>
<feature type="compositionally biased region" description="Basic and acidic residues" evidence="1">
    <location>
        <begin position="352"/>
        <end position="383"/>
    </location>
</feature>
<feature type="compositionally biased region" description="Basic and acidic residues" evidence="1">
    <location>
        <begin position="70"/>
        <end position="81"/>
    </location>
</feature>
<feature type="compositionally biased region" description="Basic and acidic residues" evidence="1">
    <location>
        <begin position="322"/>
        <end position="334"/>
    </location>
</feature>
<dbReference type="SMART" id="SM00298">
    <property type="entry name" value="CHROMO"/>
    <property type="match status" value="1"/>
</dbReference>
<dbReference type="AlphaFoldDB" id="A0A5K1JZL1"/>
<dbReference type="InterPro" id="IPR023780">
    <property type="entry name" value="Chromo_domain"/>
</dbReference>